<name>A0AAV2KDT8_KNICA</name>
<evidence type="ECO:0000313" key="1">
    <source>
        <dbReference type="EMBL" id="CAL1586673.1"/>
    </source>
</evidence>
<accession>A0AAV2KDT8</accession>
<protein>
    <submittedName>
        <fullName evidence="1">Uncharacterized protein</fullName>
    </submittedName>
</protein>
<keyword evidence="2" id="KW-1185">Reference proteome</keyword>
<organism evidence="1 2">
    <name type="scientific">Knipowitschia caucasica</name>
    <name type="common">Caucasian dwarf goby</name>
    <name type="synonym">Pomatoschistus caucasicus</name>
    <dbReference type="NCBI Taxonomy" id="637954"/>
    <lineage>
        <taxon>Eukaryota</taxon>
        <taxon>Metazoa</taxon>
        <taxon>Chordata</taxon>
        <taxon>Craniata</taxon>
        <taxon>Vertebrata</taxon>
        <taxon>Euteleostomi</taxon>
        <taxon>Actinopterygii</taxon>
        <taxon>Neopterygii</taxon>
        <taxon>Teleostei</taxon>
        <taxon>Neoteleostei</taxon>
        <taxon>Acanthomorphata</taxon>
        <taxon>Gobiaria</taxon>
        <taxon>Gobiiformes</taxon>
        <taxon>Gobioidei</taxon>
        <taxon>Gobiidae</taxon>
        <taxon>Gobiinae</taxon>
        <taxon>Knipowitschia</taxon>
    </lineage>
</organism>
<evidence type="ECO:0000313" key="2">
    <source>
        <dbReference type="Proteomes" id="UP001497482"/>
    </source>
</evidence>
<dbReference type="EMBL" id="OZ035839">
    <property type="protein sequence ID" value="CAL1586673.1"/>
    <property type="molecule type" value="Genomic_DNA"/>
</dbReference>
<sequence>MGGWCGEVGGFWGLKLGMLSGGEGVILLGGGGMWFWKGDWGVDIDGDWIERMRMGVWGGGNKLLEGLSGGCVGGRGGCVVFGWGGWWGVVVLLVGCWDMIWGNLGGVCYGWNCGEVVR</sequence>
<proteinExistence type="predicted"/>
<dbReference type="Proteomes" id="UP001497482">
    <property type="component" value="Chromosome 17"/>
</dbReference>
<gene>
    <name evidence="1" type="ORF">KC01_LOCUS16692</name>
</gene>
<reference evidence="1 2" key="1">
    <citation type="submission" date="2024-04" db="EMBL/GenBank/DDBJ databases">
        <authorList>
            <person name="Waldvogel A.-M."/>
            <person name="Schoenle A."/>
        </authorList>
    </citation>
    <scope>NUCLEOTIDE SEQUENCE [LARGE SCALE GENOMIC DNA]</scope>
</reference>
<dbReference type="AlphaFoldDB" id="A0AAV2KDT8"/>